<dbReference type="InterPro" id="IPR036388">
    <property type="entry name" value="WH-like_DNA-bd_sf"/>
</dbReference>
<keyword evidence="6" id="KW-1185">Reference proteome</keyword>
<dbReference type="SUPFAM" id="SSF48452">
    <property type="entry name" value="TPR-like"/>
    <property type="match status" value="1"/>
</dbReference>
<dbReference type="Pfam" id="PF00196">
    <property type="entry name" value="GerE"/>
    <property type="match status" value="1"/>
</dbReference>
<dbReference type="EMBL" id="JANLCJ010000002">
    <property type="protein sequence ID" value="MCS5733399.1"/>
    <property type="molecule type" value="Genomic_DNA"/>
</dbReference>
<dbReference type="PRINTS" id="PR00038">
    <property type="entry name" value="HTHLUXR"/>
</dbReference>
<keyword evidence="3" id="KW-0804">Transcription</keyword>
<sequence length="841" mass="87540">MRETGDIRRAVGGDLRWSERSSAVAALSRGIGVIVVGAPGSGRTRFVRDVMASLDEATRATIWVGEDLHLFGERQALGLAQSISSRQVVPLATATTHRPISAALSALWRDGVVVRIELTPIPATALKLVAEEFLGAPLDPDAVPAFVPRRAGSDLAALYESLDAAKKSLALARRSGTWQLHGPVPPSESLRQLLHGHAGAGADAATTAALLDLLGLVPGLTLQCALTLGDHLHLASPVDAELERLEEFGVITTRDHNGTPSLRLRDGIVELLLPQTIATLRRRRLGAAVVEVLGAVGAAELAPGEIVAYARLAPEFGRRLDGGALTLAARASLRGADRELSVTLADAAVEAGGGFDAEMALAAAESQIGRSEAALDRLRRLVDAAQGDAQRGGALAELTRQVIERTPDAAAALSATAAIAAESGARRDALSGFMLFTLGDATGAATLVEPALGELSGEELGQAHFVVAVGAMLSGQIARAGNALDEAETTFASVGADVSRVQNMRANIAMFEGRIPEALAVMEAFRRGSIEHGQLVAEAMLSWTIGGLLVCQGRAERSVAELRPAIEAMERIGLTGTSLHARCDLATALALLGDEAAAIDALAPCLSPESSSSFGVAGRSLQAQGWIHASAGRLDDAASTFMRAADAFAAAGQNIASLTSLVDAARMGSASVVLGRIDTLALGVEGAYAGTLVRHSRALARAEVLSPLDSTGNAEVAAEFDEIGALATEISVHVIAAEAFDQASSLHRVSGAVRAAAASARLRDEQLAAYGLDRLPLLVERESQSLSRRENELARLAAEGLSNREIAARLVLSVRTVETHLQRVYQKLGVRGRSELSSALR</sequence>
<dbReference type="SUPFAM" id="SSF46894">
    <property type="entry name" value="C-terminal effector domain of the bipartite response regulators"/>
    <property type="match status" value="1"/>
</dbReference>
<dbReference type="InterPro" id="IPR000792">
    <property type="entry name" value="Tscrpt_reg_LuxR_C"/>
</dbReference>
<keyword evidence="1" id="KW-0805">Transcription regulation</keyword>
<organism evidence="5 6">
    <name type="scientific">Herbiconiux daphne</name>
    <dbReference type="NCBI Taxonomy" id="2970914"/>
    <lineage>
        <taxon>Bacteria</taxon>
        <taxon>Bacillati</taxon>
        <taxon>Actinomycetota</taxon>
        <taxon>Actinomycetes</taxon>
        <taxon>Micrococcales</taxon>
        <taxon>Microbacteriaceae</taxon>
        <taxon>Herbiconiux</taxon>
    </lineage>
</organism>
<evidence type="ECO:0000259" key="4">
    <source>
        <dbReference type="PROSITE" id="PS50043"/>
    </source>
</evidence>
<dbReference type="InterPro" id="IPR016032">
    <property type="entry name" value="Sig_transdc_resp-reg_C-effctor"/>
</dbReference>
<accession>A0ABT2GZL1</accession>
<feature type="domain" description="HTH luxR-type" evidence="4">
    <location>
        <begin position="779"/>
        <end position="841"/>
    </location>
</feature>
<dbReference type="SMART" id="SM00421">
    <property type="entry name" value="HTH_LUXR"/>
    <property type="match status" value="1"/>
</dbReference>
<dbReference type="Gene3D" id="1.25.40.10">
    <property type="entry name" value="Tetratricopeptide repeat domain"/>
    <property type="match status" value="1"/>
</dbReference>
<gene>
    <name evidence="5" type="ORF">N1032_06575</name>
</gene>
<evidence type="ECO:0000313" key="6">
    <source>
        <dbReference type="Proteomes" id="UP001165586"/>
    </source>
</evidence>
<proteinExistence type="predicted"/>
<dbReference type="PANTHER" id="PTHR44688:SF16">
    <property type="entry name" value="DNA-BINDING TRANSCRIPTIONAL ACTIVATOR DEVR_DOSR"/>
    <property type="match status" value="1"/>
</dbReference>
<name>A0ABT2GZL1_9MICO</name>
<evidence type="ECO:0000256" key="1">
    <source>
        <dbReference type="ARBA" id="ARBA00023015"/>
    </source>
</evidence>
<dbReference type="PROSITE" id="PS50043">
    <property type="entry name" value="HTH_LUXR_2"/>
    <property type="match status" value="1"/>
</dbReference>
<dbReference type="Proteomes" id="UP001165586">
    <property type="component" value="Unassembled WGS sequence"/>
</dbReference>
<protein>
    <submittedName>
        <fullName evidence="5">Helix-turn-helix transcriptional regulator</fullName>
    </submittedName>
</protein>
<dbReference type="InterPro" id="IPR011990">
    <property type="entry name" value="TPR-like_helical_dom_sf"/>
</dbReference>
<evidence type="ECO:0000256" key="3">
    <source>
        <dbReference type="ARBA" id="ARBA00023163"/>
    </source>
</evidence>
<evidence type="ECO:0000313" key="5">
    <source>
        <dbReference type="EMBL" id="MCS5733399.1"/>
    </source>
</evidence>
<keyword evidence="2" id="KW-0238">DNA-binding</keyword>
<dbReference type="Gene3D" id="1.10.10.10">
    <property type="entry name" value="Winged helix-like DNA-binding domain superfamily/Winged helix DNA-binding domain"/>
    <property type="match status" value="1"/>
</dbReference>
<dbReference type="PANTHER" id="PTHR44688">
    <property type="entry name" value="DNA-BINDING TRANSCRIPTIONAL ACTIVATOR DEVR_DOSR"/>
    <property type="match status" value="1"/>
</dbReference>
<dbReference type="CDD" id="cd06170">
    <property type="entry name" value="LuxR_C_like"/>
    <property type="match status" value="1"/>
</dbReference>
<dbReference type="RefSeq" id="WP_259538219.1">
    <property type="nucleotide sequence ID" value="NZ_JANLCJ010000002.1"/>
</dbReference>
<dbReference type="PROSITE" id="PS00622">
    <property type="entry name" value="HTH_LUXR_1"/>
    <property type="match status" value="1"/>
</dbReference>
<evidence type="ECO:0000256" key="2">
    <source>
        <dbReference type="ARBA" id="ARBA00023125"/>
    </source>
</evidence>
<reference evidence="5" key="1">
    <citation type="submission" date="2022-08" db="EMBL/GenBank/DDBJ databases">
        <authorList>
            <person name="Deng Y."/>
            <person name="Han X.-F."/>
            <person name="Zhang Y.-Q."/>
        </authorList>
    </citation>
    <scope>NUCLEOTIDE SEQUENCE</scope>
    <source>
        <strain evidence="5">CPCC 203386</strain>
    </source>
</reference>
<comment type="caution">
    <text evidence="5">The sequence shown here is derived from an EMBL/GenBank/DDBJ whole genome shotgun (WGS) entry which is preliminary data.</text>
</comment>